<proteinExistence type="inferred from homology"/>
<dbReference type="InterPro" id="IPR023213">
    <property type="entry name" value="CAT-like_dom_sf"/>
</dbReference>
<dbReference type="Pfam" id="PF02458">
    <property type="entry name" value="Transferase"/>
    <property type="match status" value="1"/>
</dbReference>
<comment type="caution">
    <text evidence="2">The sequence shown here is derived from an EMBL/GenBank/DDBJ whole genome shotgun (WGS) entry which is preliminary data.</text>
</comment>
<organism evidence="2 3">
    <name type="scientific">Protea cynaroides</name>
    <dbReference type="NCBI Taxonomy" id="273540"/>
    <lineage>
        <taxon>Eukaryota</taxon>
        <taxon>Viridiplantae</taxon>
        <taxon>Streptophyta</taxon>
        <taxon>Embryophyta</taxon>
        <taxon>Tracheophyta</taxon>
        <taxon>Spermatophyta</taxon>
        <taxon>Magnoliopsida</taxon>
        <taxon>Proteales</taxon>
        <taxon>Proteaceae</taxon>
        <taxon>Protea</taxon>
    </lineage>
</organism>
<dbReference type="OrthoDB" id="671439at2759"/>
<dbReference type="Gene3D" id="3.30.559.10">
    <property type="entry name" value="Chloramphenicol acetyltransferase-like domain"/>
    <property type="match status" value="1"/>
</dbReference>
<evidence type="ECO:0000313" key="2">
    <source>
        <dbReference type="EMBL" id="KAJ4968304.1"/>
    </source>
</evidence>
<dbReference type="PANTHER" id="PTHR31642:SF231">
    <property type="entry name" value="BAHD FAMILY ACYLTRANSFERASE, CLADE V"/>
    <property type="match status" value="1"/>
</dbReference>
<sequence length="158" mass="17482">METTISLTSQDVSKEEPEILISPKNPIPVETLFLSNIDQAVCFPVETIFFFDVLPSGISSPLHISERVKTSVSESLLIPYYFMAGRLNFNVETNRLELVCNNAGAVFVSATSRLAMKDLGELSLPNPSFHHLIHRPGLNKSLAEKPLLTIQAIRIVTC</sequence>
<keyword evidence="3" id="KW-1185">Reference proteome</keyword>
<evidence type="ECO:0000256" key="1">
    <source>
        <dbReference type="ARBA" id="ARBA00009861"/>
    </source>
</evidence>
<comment type="similarity">
    <text evidence="1">Belongs to the plant acyltransferase family.</text>
</comment>
<dbReference type="AlphaFoldDB" id="A0A9Q0KDC2"/>
<dbReference type="InterPro" id="IPR050317">
    <property type="entry name" value="Plant_Fungal_Acyltransferase"/>
</dbReference>
<dbReference type="Proteomes" id="UP001141806">
    <property type="component" value="Unassembled WGS sequence"/>
</dbReference>
<evidence type="ECO:0000313" key="3">
    <source>
        <dbReference type="Proteomes" id="UP001141806"/>
    </source>
</evidence>
<dbReference type="GO" id="GO:0016747">
    <property type="term" value="F:acyltransferase activity, transferring groups other than amino-acyl groups"/>
    <property type="evidence" value="ECO:0007669"/>
    <property type="project" value="TreeGrafter"/>
</dbReference>
<accession>A0A9Q0KDC2</accession>
<name>A0A9Q0KDC2_9MAGN</name>
<protein>
    <submittedName>
        <fullName evidence="2">Uncharacterized protein</fullName>
    </submittedName>
</protein>
<dbReference type="EMBL" id="JAMYWD010000006">
    <property type="protein sequence ID" value="KAJ4968304.1"/>
    <property type="molecule type" value="Genomic_DNA"/>
</dbReference>
<gene>
    <name evidence="2" type="ORF">NE237_015005</name>
</gene>
<dbReference type="PANTHER" id="PTHR31642">
    <property type="entry name" value="TRICHOTHECENE 3-O-ACETYLTRANSFERASE"/>
    <property type="match status" value="1"/>
</dbReference>
<reference evidence="2" key="1">
    <citation type="journal article" date="2023" name="Plant J.">
        <title>The genome of the king protea, Protea cynaroides.</title>
        <authorList>
            <person name="Chang J."/>
            <person name="Duong T.A."/>
            <person name="Schoeman C."/>
            <person name="Ma X."/>
            <person name="Roodt D."/>
            <person name="Barker N."/>
            <person name="Li Z."/>
            <person name="Van de Peer Y."/>
            <person name="Mizrachi E."/>
        </authorList>
    </citation>
    <scope>NUCLEOTIDE SEQUENCE</scope>
    <source>
        <tissue evidence="2">Young leaves</tissue>
    </source>
</reference>